<dbReference type="InterPro" id="IPR028082">
    <property type="entry name" value="Peripla_BP_I"/>
</dbReference>
<keyword evidence="4" id="KW-1185">Reference proteome</keyword>
<dbReference type="Proteomes" id="UP000287649">
    <property type="component" value="Unassembled WGS sequence"/>
</dbReference>
<dbReference type="GO" id="GO:0009252">
    <property type="term" value="P:peptidoglycan biosynthetic process"/>
    <property type="evidence" value="ECO:0007669"/>
    <property type="project" value="TreeGrafter"/>
</dbReference>
<dbReference type="EMBL" id="PIPX01000001">
    <property type="protein sequence ID" value="RUO56405.1"/>
    <property type="molecule type" value="Genomic_DNA"/>
</dbReference>
<dbReference type="OrthoDB" id="6708821at2"/>
<dbReference type="PANTHER" id="PTHR38038:SF1">
    <property type="entry name" value="PENICILLIN-BINDING PROTEIN ACTIVATOR LPOA"/>
    <property type="match status" value="1"/>
</dbReference>
<dbReference type="GO" id="GO:0030234">
    <property type="term" value="F:enzyme regulator activity"/>
    <property type="evidence" value="ECO:0007669"/>
    <property type="project" value="TreeGrafter"/>
</dbReference>
<evidence type="ECO:0000313" key="4">
    <source>
        <dbReference type="Proteomes" id="UP000287649"/>
    </source>
</evidence>
<gene>
    <name evidence="3" type="ORF">CWI70_06570</name>
</gene>
<dbReference type="PANTHER" id="PTHR38038">
    <property type="entry name" value="PENICILLIN-BINDING PROTEIN ACTIVATOR LPOA"/>
    <property type="match status" value="1"/>
</dbReference>
<organism evidence="3 4">
    <name type="scientific">Pseudidiomarina homiensis</name>
    <dbReference type="NCBI Taxonomy" id="364198"/>
    <lineage>
        <taxon>Bacteria</taxon>
        <taxon>Pseudomonadati</taxon>
        <taxon>Pseudomonadota</taxon>
        <taxon>Gammaproteobacteria</taxon>
        <taxon>Alteromonadales</taxon>
        <taxon>Idiomarinaceae</taxon>
        <taxon>Pseudidiomarina</taxon>
    </lineage>
</organism>
<dbReference type="AlphaFoldDB" id="A0A432Y5X8"/>
<evidence type="ECO:0000313" key="3">
    <source>
        <dbReference type="EMBL" id="RUO56405.1"/>
    </source>
</evidence>
<dbReference type="Gene3D" id="3.40.50.2300">
    <property type="match status" value="2"/>
</dbReference>
<proteinExistence type="predicted"/>
<name>A0A432Y5X8_9GAMM</name>
<sequence>MLTACATQQSKRPSTPVTPTEPPSEIGQTEVQSSARSIAQLLDEVQQLPSRELQLAFMVQESLRLQANNEWQSSAALLSQVERELEDHPTALNAAQQRRFTIAQAQWLASQGQFMAAQRKLRPLLDDLTRLSDSDRPLAMRLARDLAWQLGDEQQAASYALALLDSDIAPDDSNEPWLYLRHAPEPSALTANSRLAQGWLRLAQAAHAIVDGSESAALQNWELRYANHPALAVAAQLKQTLVATKRTQRALVLLPLSGQYAEQGQAVLDGMVMALEGHQNFEIIIQDSQGYDFSQLGEVIQQQQVTSVIGPLLKDNLAQIEPEAVSNVDWIALNSLERFTTPPTLWYALEPETEYSQIARTFAKRGYQRALVLAAESQRGQQAITAFQEAFLDAVPDGAVDTGVYRTPDDMKAIVQEKLGVTDSEERIWQVKITAGKILVDAEARSRADIDAIFLPGGIEQTRLLKPFIDVNISPFMDTIPVYATSASHIRRDALSENDLDNVRFTELPWLLPKHPAYERLQALLQQRRHWSYDLARLAAFGHDVMLLTQHRQQLKSLPGLSLDGLTGKLHWSGTKVQRELAWAQYDGHQVQPVDEVTAD</sequence>
<feature type="region of interest" description="Disordered" evidence="2">
    <location>
        <begin position="1"/>
        <end position="27"/>
    </location>
</feature>
<evidence type="ECO:0000256" key="1">
    <source>
        <dbReference type="ARBA" id="ARBA00023136"/>
    </source>
</evidence>
<dbReference type="RefSeq" id="WP_126771625.1">
    <property type="nucleotide sequence ID" value="NZ_PIPX01000001.1"/>
</dbReference>
<dbReference type="GO" id="GO:0031241">
    <property type="term" value="C:periplasmic side of cell outer membrane"/>
    <property type="evidence" value="ECO:0007669"/>
    <property type="project" value="TreeGrafter"/>
</dbReference>
<comment type="caution">
    <text evidence="3">The sequence shown here is derived from an EMBL/GenBank/DDBJ whole genome shotgun (WGS) entry which is preliminary data.</text>
</comment>
<reference evidence="4" key="1">
    <citation type="journal article" date="2018" name="Front. Microbiol.">
        <title>Genome-Based Analysis Reveals the Taxonomy and Diversity of the Family Idiomarinaceae.</title>
        <authorList>
            <person name="Liu Y."/>
            <person name="Lai Q."/>
            <person name="Shao Z."/>
        </authorList>
    </citation>
    <scope>NUCLEOTIDE SEQUENCE [LARGE SCALE GENOMIC DNA]</scope>
    <source>
        <strain evidence="4">PO-M2</strain>
    </source>
</reference>
<dbReference type="CDD" id="cd06339">
    <property type="entry name" value="PBP1_YraM_LppC_lipoprotein-like"/>
    <property type="match status" value="1"/>
</dbReference>
<evidence type="ECO:0008006" key="5">
    <source>
        <dbReference type="Google" id="ProtNLM"/>
    </source>
</evidence>
<evidence type="ECO:0000256" key="2">
    <source>
        <dbReference type="SAM" id="MobiDB-lite"/>
    </source>
</evidence>
<dbReference type="Pfam" id="PF04348">
    <property type="entry name" value="LppC"/>
    <property type="match status" value="1"/>
</dbReference>
<dbReference type="SUPFAM" id="SSF53822">
    <property type="entry name" value="Periplasmic binding protein-like I"/>
    <property type="match status" value="1"/>
</dbReference>
<dbReference type="InterPro" id="IPR007443">
    <property type="entry name" value="LpoA"/>
</dbReference>
<keyword evidence="1" id="KW-0472">Membrane</keyword>
<accession>A0A432Y5X8</accession>
<dbReference type="Gene3D" id="1.25.40.650">
    <property type="match status" value="1"/>
</dbReference>
<protein>
    <recommendedName>
        <fullName evidence="5">Penicillin-binding protein activator</fullName>
    </recommendedName>
</protein>
<feature type="compositionally biased region" description="Polar residues" evidence="2">
    <location>
        <begin position="1"/>
        <end position="12"/>
    </location>
</feature>